<proteinExistence type="inferred from homology"/>
<feature type="transmembrane region" description="Helical" evidence="15">
    <location>
        <begin position="12"/>
        <end position="31"/>
    </location>
</feature>
<evidence type="ECO:0000256" key="10">
    <source>
        <dbReference type="ARBA" id="ARBA00023136"/>
    </source>
</evidence>
<evidence type="ECO:0000256" key="9">
    <source>
        <dbReference type="ARBA" id="ARBA00023043"/>
    </source>
</evidence>
<keyword evidence="5 15" id="KW-0812">Transmembrane</keyword>
<name>A0ABW2JPJ5_9ACTN</name>
<comment type="catalytic activity">
    <reaction evidence="11 12">
        <text>L-glutamine + H2O = L-glutamate + NH4(+)</text>
        <dbReference type="Rhea" id="RHEA:15889"/>
        <dbReference type="ChEBI" id="CHEBI:15377"/>
        <dbReference type="ChEBI" id="CHEBI:28938"/>
        <dbReference type="ChEBI" id="CHEBI:29985"/>
        <dbReference type="ChEBI" id="CHEBI:58359"/>
        <dbReference type="EC" id="3.5.1.2"/>
    </reaction>
</comment>
<dbReference type="InterPro" id="IPR005821">
    <property type="entry name" value="Ion_trans_dom"/>
</dbReference>
<dbReference type="InterPro" id="IPR002048">
    <property type="entry name" value="EF_hand_dom"/>
</dbReference>
<sequence length="848" mass="91935">MAAKARLVRDTRAFGIAILVSVLGNATVLGLETYPGAVAHWGHVLHGLENVFLALFAAELIVRAAACADRPRTFFRDRWNVFDALVLALTLLPFLSANASVARLLRLARVLRTVRMLPHVRLIATAVGRSIPGASGFLVVGGLALYVYAMIGWMLFGQADPEHYGSVGSAALTLFLLITLDGLGDMVRDGLAVSAWAVPFYVSFVLLASFVLVNTLIGVVISALEEARQHARTATAAPPDTSESDGVGELSGRIDELSQAMARVERALTPPLPASAPLRLPEPNHHHQRKETAMPHRDPSGIPASRSATNGHVPTTPHTHRPAGRQDAEEDPLRAVFDAFDDDGNGSLSRLELVSRITKAGILSDDPRIADTLAATLEGERELDFDEFAALVREHGGLLRRVVQDQLIVPDFGLLAREIDATYEELRDERGGAVADYIPQLARTDPDSFGIAVCTVDGQRHLAGDARTMFCVQSVSKTVGYCLALEEHGIDGTHQHVGREPSGLGFNEVTFNQQGLPHNPMINAGAIISASLIRPGEPLSDRYEHVERTWQRLAGGRRPGFSNSVYLSERATADRNFALGYLMRERGAFPEGTDLREALEFYFQCCSVEVDADMLAMVAATFANGGICPLTGDRVFGPDTVQHCQSLMMSCGMYDFSGEFAFSIGLPAKSGVSGALMIVVPQVMGIAVWSPRLDSQGNTVRGIEFCKRLVERYVVHPHDAAEGQSGRRDIRRRPDQTTLEAVVHLCWAAAQGDLDEVRRLLATGAAPDDGDYDGRTPLHLAASEGRSEVVRYLLAHGASPGRTDRWGNTPLDDAERAGWNETAALLRSPNEPEPLPARDSQSLPPQRR</sequence>
<dbReference type="PROSITE" id="PS50297">
    <property type="entry name" value="ANK_REP_REGION"/>
    <property type="match status" value="1"/>
</dbReference>
<keyword evidence="7 12" id="KW-0378">Hydrolase</keyword>
<keyword evidence="18" id="KW-1185">Reference proteome</keyword>
<protein>
    <recommendedName>
        <fullName evidence="4 12">Glutaminase</fullName>
        <ecNumber evidence="4 12">3.5.1.2</ecNumber>
    </recommendedName>
</protein>
<feature type="binding site" evidence="12">
    <location>
        <position position="672"/>
    </location>
    <ligand>
        <name>substrate</name>
    </ligand>
</feature>
<evidence type="ECO:0000259" key="16">
    <source>
        <dbReference type="PROSITE" id="PS50222"/>
    </source>
</evidence>
<feature type="region of interest" description="Disordered" evidence="14">
    <location>
        <begin position="270"/>
        <end position="329"/>
    </location>
</feature>
<dbReference type="InterPro" id="IPR041541">
    <property type="entry name" value="Glutaminase_EF-hand"/>
</dbReference>
<feature type="repeat" description="ANK" evidence="13">
    <location>
        <begin position="773"/>
        <end position="805"/>
    </location>
</feature>
<dbReference type="Gene3D" id="1.25.40.20">
    <property type="entry name" value="Ankyrin repeat-containing domain"/>
    <property type="match status" value="1"/>
</dbReference>
<dbReference type="CDD" id="cd00051">
    <property type="entry name" value="EFh"/>
    <property type="match status" value="1"/>
</dbReference>
<dbReference type="SUPFAM" id="SSF56601">
    <property type="entry name" value="beta-lactamase/transpeptidase-like"/>
    <property type="match status" value="1"/>
</dbReference>
<evidence type="ECO:0000256" key="15">
    <source>
        <dbReference type="SAM" id="Phobius"/>
    </source>
</evidence>
<feature type="binding site" evidence="12">
    <location>
        <position position="569"/>
    </location>
    <ligand>
        <name>substrate</name>
    </ligand>
</feature>
<dbReference type="Gene3D" id="1.10.287.70">
    <property type="match status" value="1"/>
</dbReference>
<dbReference type="SUPFAM" id="SSF81324">
    <property type="entry name" value="Voltage-gated potassium channels"/>
    <property type="match status" value="1"/>
</dbReference>
<evidence type="ECO:0000256" key="2">
    <source>
        <dbReference type="ARBA" id="ARBA00011076"/>
    </source>
</evidence>
<dbReference type="SUPFAM" id="SSF48403">
    <property type="entry name" value="Ankyrin repeat"/>
    <property type="match status" value="1"/>
</dbReference>
<feature type="binding site" evidence="12">
    <location>
        <position position="474"/>
    </location>
    <ligand>
        <name>substrate</name>
    </ligand>
</feature>
<gene>
    <name evidence="12 17" type="primary">glsA</name>
    <name evidence="17" type="ORF">ACFQVC_28135</name>
</gene>
<comment type="subunit">
    <text evidence="3 12">Homotetramer.</text>
</comment>
<dbReference type="HAMAP" id="MF_00313">
    <property type="entry name" value="Glutaminase"/>
    <property type="match status" value="1"/>
</dbReference>
<feature type="region of interest" description="Disordered" evidence="14">
    <location>
        <begin position="799"/>
        <end position="848"/>
    </location>
</feature>
<evidence type="ECO:0000256" key="1">
    <source>
        <dbReference type="ARBA" id="ARBA00004141"/>
    </source>
</evidence>
<feature type="binding site" evidence="12">
    <location>
        <position position="523"/>
    </location>
    <ligand>
        <name>substrate</name>
    </ligand>
</feature>
<comment type="subcellular location">
    <subcellularLocation>
        <location evidence="1">Membrane</location>
        <topology evidence="1">Multi-pass membrane protein</topology>
    </subcellularLocation>
</comment>
<dbReference type="SMART" id="SM00248">
    <property type="entry name" value="ANK"/>
    <property type="match status" value="2"/>
</dbReference>
<dbReference type="InterPro" id="IPR012338">
    <property type="entry name" value="Beta-lactam/transpept-like"/>
</dbReference>
<evidence type="ECO:0000256" key="14">
    <source>
        <dbReference type="SAM" id="MobiDB-lite"/>
    </source>
</evidence>
<dbReference type="InterPro" id="IPR015868">
    <property type="entry name" value="Glutaminase"/>
</dbReference>
<feature type="binding site" evidence="12">
    <location>
        <position position="654"/>
    </location>
    <ligand>
        <name>substrate</name>
    </ligand>
</feature>
<evidence type="ECO:0000256" key="5">
    <source>
        <dbReference type="ARBA" id="ARBA00022692"/>
    </source>
</evidence>
<evidence type="ECO:0000256" key="4">
    <source>
        <dbReference type="ARBA" id="ARBA00012918"/>
    </source>
</evidence>
<keyword evidence="6" id="KW-0677">Repeat</keyword>
<dbReference type="PROSITE" id="PS50088">
    <property type="entry name" value="ANK_REPEAT"/>
    <property type="match status" value="1"/>
</dbReference>
<dbReference type="Pfam" id="PF00520">
    <property type="entry name" value="Ion_trans"/>
    <property type="match status" value="1"/>
</dbReference>
<dbReference type="Pfam" id="PF04960">
    <property type="entry name" value="Glutaminase"/>
    <property type="match status" value="1"/>
</dbReference>
<feature type="compositionally biased region" description="Basic and acidic residues" evidence="14">
    <location>
        <begin position="282"/>
        <end position="299"/>
    </location>
</feature>
<feature type="transmembrane region" description="Helical" evidence="15">
    <location>
        <begin position="80"/>
        <end position="101"/>
    </location>
</feature>
<evidence type="ECO:0000313" key="18">
    <source>
        <dbReference type="Proteomes" id="UP001596523"/>
    </source>
</evidence>
<feature type="binding site" evidence="12">
    <location>
        <position position="576"/>
    </location>
    <ligand>
        <name>substrate</name>
    </ligand>
</feature>
<dbReference type="Gene3D" id="1.20.120.350">
    <property type="entry name" value="Voltage-gated potassium channels. Chain C"/>
    <property type="match status" value="1"/>
</dbReference>
<keyword evidence="9 13" id="KW-0040">ANK repeat</keyword>
<keyword evidence="12" id="KW-0007">Acetylation</keyword>
<accession>A0ABW2JPJ5</accession>
<evidence type="ECO:0000256" key="12">
    <source>
        <dbReference type="HAMAP-Rule" id="MF_00313"/>
    </source>
</evidence>
<feature type="transmembrane region" description="Helical" evidence="15">
    <location>
        <begin position="200"/>
        <end position="224"/>
    </location>
</feature>
<feature type="domain" description="EF-hand" evidence="16">
    <location>
        <begin position="328"/>
        <end position="363"/>
    </location>
</feature>
<dbReference type="InterPro" id="IPR011992">
    <property type="entry name" value="EF-hand-dom_pair"/>
</dbReference>
<comment type="caution">
    <text evidence="17">The sequence shown here is derived from an EMBL/GenBank/DDBJ whole genome shotgun (WGS) entry which is preliminary data.</text>
</comment>
<dbReference type="PANTHER" id="PTHR12544">
    <property type="entry name" value="GLUTAMINASE"/>
    <property type="match status" value="1"/>
</dbReference>
<dbReference type="EMBL" id="JBHTCF010000014">
    <property type="protein sequence ID" value="MFC7308085.1"/>
    <property type="molecule type" value="Genomic_DNA"/>
</dbReference>
<dbReference type="EC" id="3.5.1.2" evidence="4 12"/>
<feature type="transmembrane region" description="Helical" evidence="15">
    <location>
        <begin position="163"/>
        <end position="180"/>
    </location>
</feature>
<feature type="compositionally biased region" description="Polar residues" evidence="14">
    <location>
        <begin position="839"/>
        <end position="848"/>
    </location>
</feature>
<dbReference type="PROSITE" id="PS00018">
    <property type="entry name" value="EF_HAND_1"/>
    <property type="match status" value="1"/>
</dbReference>
<dbReference type="RefSeq" id="WP_381835763.1">
    <property type="nucleotide sequence ID" value="NZ_JBHTCF010000014.1"/>
</dbReference>
<evidence type="ECO:0000256" key="7">
    <source>
        <dbReference type="ARBA" id="ARBA00022801"/>
    </source>
</evidence>
<dbReference type="PANTHER" id="PTHR12544:SF29">
    <property type="entry name" value="GLUTAMINASE"/>
    <property type="match status" value="1"/>
</dbReference>
<evidence type="ECO:0000256" key="3">
    <source>
        <dbReference type="ARBA" id="ARBA00011881"/>
    </source>
</evidence>
<evidence type="ECO:0000256" key="6">
    <source>
        <dbReference type="ARBA" id="ARBA00022737"/>
    </source>
</evidence>
<evidence type="ECO:0000256" key="8">
    <source>
        <dbReference type="ARBA" id="ARBA00022989"/>
    </source>
</evidence>
<dbReference type="Proteomes" id="UP001596523">
    <property type="component" value="Unassembled WGS sequence"/>
</dbReference>
<dbReference type="Gene3D" id="3.40.710.10">
    <property type="entry name" value="DD-peptidase/beta-lactamase superfamily"/>
    <property type="match status" value="1"/>
</dbReference>
<dbReference type="InterPro" id="IPR027359">
    <property type="entry name" value="Volt_channel_dom_sf"/>
</dbReference>
<dbReference type="Pfam" id="PF17959">
    <property type="entry name" value="EF-hand_14"/>
    <property type="match status" value="1"/>
</dbReference>
<comment type="similarity">
    <text evidence="2 12">Belongs to the glutaminase family.</text>
</comment>
<dbReference type="NCBIfam" id="TIGR03814">
    <property type="entry name" value="Gln_ase"/>
    <property type="match status" value="1"/>
</dbReference>
<reference evidence="18" key="1">
    <citation type="journal article" date="2019" name="Int. J. Syst. Evol. Microbiol.">
        <title>The Global Catalogue of Microorganisms (GCM) 10K type strain sequencing project: providing services to taxonomists for standard genome sequencing and annotation.</title>
        <authorList>
            <consortium name="The Broad Institute Genomics Platform"/>
            <consortium name="The Broad Institute Genome Sequencing Center for Infectious Disease"/>
            <person name="Wu L."/>
            <person name="Ma J."/>
        </authorList>
    </citation>
    <scope>NUCLEOTIDE SEQUENCE [LARGE SCALE GENOMIC DNA]</scope>
    <source>
        <strain evidence="18">SYNS20</strain>
    </source>
</reference>
<organism evidence="17 18">
    <name type="scientific">Streptomyces monticola</name>
    <dbReference type="NCBI Taxonomy" id="2666263"/>
    <lineage>
        <taxon>Bacteria</taxon>
        <taxon>Bacillati</taxon>
        <taxon>Actinomycetota</taxon>
        <taxon>Actinomycetes</taxon>
        <taxon>Kitasatosporales</taxon>
        <taxon>Streptomycetaceae</taxon>
        <taxon>Streptomyces</taxon>
    </lineage>
</organism>
<keyword evidence="10 15" id="KW-0472">Membrane</keyword>
<dbReference type="GO" id="GO:0004359">
    <property type="term" value="F:glutaminase activity"/>
    <property type="evidence" value="ECO:0007669"/>
    <property type="project" value="UniProtKB-EC"/>
</dbReference>
<dbReference type="InterPro" id="IPR018247">
    <property type="entry name" value="EF_Hand_1_Ca_BS"/>
</dbReference>
<dbReference type="Pfam" id="PF12796">
    <property type="entry name" value="Ank_2"/>
    <property type="match status" value="1"/>
</dbReference>
<feature type="compositionally biased region" description="Polar residues" evidence="14">
    <location>
        <begin position="306"/>
        <end position="317"/>
    </location>
</feature>
<evidence type="ECO:0000256" key="13">
    <source>
        <dbReference type="PROSITE-ProRule" id="PRU00023"/>
    </source>
</evidence>
<feature type="transmembrane region" description="Helical" evidence="15">
    <location>
        <begin position="137"/>
        <end position="156"/>
    </location>
</feature>
<dbReference type="InterPro" id="IPR036770">
    <property type="entry name" value="Ankyrin_rpt-contain_sf"/>
</dbReference>
<dbReference type="InterPro" id="IPR002110">
    <property type="entry name" value="Ankyrin_rpt"/>
</dbReference>
<evidence type="ECO:0000313" key="17">
    <source>
        <dbReference type="EMBL" id="MFC7308085.1"/>
    </source>
</evidence>
<dbReference type="PROSITE" id="PS50222">
    <property type="entry name" value="EF_HAND_2"/>
    <property type="match status" value="1"/>
</dbReference>
<dbReference type="Gene3D" id="1.10.238.10">
    <property type="entry name" value="EF-hand"/>
    <property type="match status" value="1"/>
</dbReference>
<dbReference type="SUPFAM" id="SSF47473">
    <property type="entry name" value="EF-hand"/>
    <property type="match status" value="1"/>
</dbReference>
<keyword evidence="8 15" id="KW-1133">Transmembrane helix</keyword>
<feature type="binding site" evidence="12">
    <location>
        <position position="602"/>
    </location>
    <ligand>
        <name>substrate</name>
    </ligand>
</feature>
<evidence type="ECO:0000256" key="11">
    <source>
        <dbReference type="ARBA" id="ARBA00049534"/>
    </source>
</evidence>